<dbReference type="Proteomes" id="UP001153076">
    <property type="component" value="Unassembled WGS sequence"/>
</dbReference>
<sequence length="350" mass="38270">MAEEREALLLNDCYYYENCPGCKVKKRKAQKSNPPWLHFFFIWVVTLCASLPISSIFPFLYYMIRDLHIAEEEDVSFYAVPNLCSRFIRVVVNTLFGLSVNYWMAFTTRFLLGALCGVLGPIKVYAAEVCRREHQALGMAMISSSWGIGLVIGPAVGGYLARETLHKHDTHGKIKDQPNDVEDGAVCASSGAEKSQNPGAGASNTLLILLRNWLLLLIIIAYGIFSLWGVSRKTSGGLGFSTEDIGQALAVAVCQLFVYPVLERTFGPLTVSRVAAHCCQVIYSLLNSLAGSSQFQLMLLLHCKTCSRYAFFRSTVTLSPSQEHRGAANGLSLCAMSLCKAVGPATAGSL</sequence>
<comment type="subcellular location">
    <subcellularLocation>
        <location evidence="1">Membrane</location>
        <topology evidence="1">Multi-pass membrane protein</topology>
    </subcellularLocation>
</comment>
<dbReference type="PANTHER" id="PTHR23504">
    <property type="entry name" value="MAJOR FACILITATOR SUPERFAMILY DOMAIN-CONTAINING PROTEIN 10"/>
    <property type="match status" value="1"/>
</dbReference>
<feature type="transmembrane region" description="Helical" evidence="6">
    <location>
        <begin position="102"/>
        <end position="125"/>
    </location>
</feature>
<dbReference type="Pfam" id="PF07690">
    <property type="entry name" value="MFS_1"/>
    <property type="match status" value="1"/>
</dbReference>
<protein>
    <recommendedName>
        <fullName evidence="9">Major facilitator superfamily (MFS) profile domain-containing protein</fullName>
    </recommendedName>
</protein>
<dbReference type="InterPro" id="IPR011701">
    <property type="entry name" value="MFS"/>
</dbReference>
<evidence type="ECO:0000256" key="1">
    <source>
        <dbReference type="ARBA" id="ARBA00004141"/>
    </source>
</evidence>
<keyword evidence="3 6" id="KW-0812">Transmembrane</keyword>
<dbReference type="GO" id="GO:0022857">
    <property type="term" value="F:transmembrane transporter activity"/>
    <property type="evidence" value="ECO:0007669"/>
    <property type="project" value="InterPro"/>
</dbReference>
<keyword evidence="8" id="KW-1185">Reference proteome</keyword>
<dbReference type="AlphaFoldDB" id="A0A9Q1K0W1"/>
<evidence type="ECO:0000256" key="5">
    <source>
        <dbReference type="ARBA" id="ARBA00023136"/>
    </source>
</evidence>
<evidence type="ECO:0000256" key="4">
    <source>
        <dbReference type="ARBA" id="ARBA00022989"/>
    </source>
</evidence>
<organism evidence="7 8">
    <name type="scientific">Carnegiea gigantea</name>
    <dbReference type="NCBI Taxonomy" id="171969"/>
    <lineage>
        <taxon>Eukaryota</taxon>
        <taxon>Viridiplantae</taxon>
        <taxon>Streptophyta</taxon>
        <taxon>Embryophyta</taxon>
        <taxon>Tracheophyta</taxon>
        <taxon>Spermatophyta</taxon>
        <taxon>Magnoliopsida</taxon>
        <taxon>eudicotyledons</taxon>
        <taxon>Gunneridae</taxon>
        <taxon>Pentapetalae</taxon>
        <taxon>Caryophyllales</taxon>
        <taxon>Cactineae</taxon>
        <taxon>Cactaceae</taxon>
        <taxon>Cactoideae</taxon>
        <taxon>Echinocereeae</taxon>
        <taxon>Carnegiea</taxon>
    </lineage>
</organism>
<keyword evidence="5 6" id="KW-0472">Membrane</keyword>
<dbReference type="Gene3D" id="1.20.1250.20">
    <property type="entry name" value="MFS general substrate transporter like domains"/>
    <property type="match status" value="2"/>
</dbReference>
<accession>A0A9Q1K0W1</accession>
<gene>
    <name evidence="7" type="ORF">Cgig2_012655</name>
</gene>
<evidence type="ECO:0000256" key="3">
    <source>
        <dbReference type="ARBA" id="ARBA00022692"/>
    </source>
</evidence>
<comment type="caution">
    <text evidence="7">The sequence shown here is derived from an EMBL/GenBank/DDBJ whole genome shotgun (WGS) entry which is preliminary data.</text>
</comment>
<feature type="transmembrane region" description="Helical" evidence="6">
    <location>
        <begin position="137"/>
        <end position="161"/>
    </location>
</feature>
<dbReference type="PANTHER" id="PTHR23504:SF15">
    <property type="entry name" value="MAJOR FACILITATOR SUPERFAMILY (MFS) PROFILE DOMAIN-CONTAINING PROTEIN"/>
    <property type="match status" value="1"/>
</dbReference>
<dbReference type="SUPFAM" id="SSF103473">
    <property type="entry name" value="MFS general substrate transporter"/>
    <property type="match status" value="1"/>
</dbReference>
<dbReference type="GO" id="GO:0016020">
    <property type="term" value="C:membrane"/>
    <property type="evidence" value="ECO:0007669"/>
    <property type="project" value="UniProtKB-SubCell"/>
</dbReference>
<feature type="transmembrane region" description="Helical" evidence="6">
    <location>
        <begin position="36"/>
        <end position="64"/>
    </location>
</feature>
<proteinExistence type="predicted"/>
<keyword evidence="4 6" id="KW-1133">Transmembrane helix</keyword>
<dbReference type="InterPro" id="IPR036259">
    <property type="entry name" value="MFS_trans_sf"/>
</dbReference>
<feature type="transmembrane region" description="Helical" evidence="6">
    <location>
        <begin position="213"/>
        <end position="230"/>
    </location>
</feature>
<evidence type="ECO:0000256" key="2">
    <source>
        <dbReference type="ARBA" id="ARBA00022448"/>
    </source>
</evidence>
<evidence type="ECO:0000313" key="7">
    <source>
        <dbReference type="EMBL" id="KAJ8434734.1"/>
    </source>
</evidence>
<dbReference type="OrthoDB" id="10262656at2759"/>
<evidence type="ECO:0000313" key="8">
    <source>
        <dbReference type="Proteomes" id="UP001153076"/>
    </source>
</evidence>
<dbReference type="EMBL" id="JAKOGI010000456">
    <property type="protein sequence ID" value="KAJ8434734.1"/>
    <property type="molecule type" value="Genomic_DNA"/>
</dbReference>
<reference evidence="7" key="1">
    <citation type="submission" date="2022-04" db="EMBL/GenBank/DDBJ databases">
        <title>Carnegiea gigantea Genome sequencing and assembly v2.</title>
        <authorList>
            <person name="Copetti D."/>
            <person name="Sanderson M.J."/>
            <person name="Burquez A."/>
            <person name="Wojciechowski M.F."/>
        </authorList>
    </citation>
    <scope>NUCLEOTIDE SEQUENCE</scope>
    <source>
        <strain evidence="7">SGP5-SGP5p</strain>
        <tissue evidence="7">Aerial part</tissue>
    </source>
</reference>
<name>A0A9Q1K0W1_9CARY</name>
<evidence type="ECO:0000256" key="6">
    <source>
        <dbReference type="SAM" id="Phobius"/>
    </source>
</evidence>
<evidence type="ECO:0008006" key="9">
    <source>
        <dbReference type="Google" id="ProtNLM"/>
    </source>
</evidence>
<keyword evidence="2" id="KW-0813">Transport</keyword>